<feature type="modified residue" description="4-aspartylphosphate" evidence="11">
    <location>
        <position position="1035"/>
    </location>
</feature>
<reference evidence="16" key="1">
    <citation type="journal article" date="2014" name="Int. J. Syst. Evol. Microbiol.">
        <title>Complete genome sequence of Corynebacterium casei LMG S-19264T (=DSM 44701T), isolated from a smear-ripened cheese.</title>
        <authorList>
            <consortium name="US DOE Joint Genome Institute (JGI-PGF)"/>
            <person name="Walter F."/>
            <person name="Albersmeier A."/>
            <person name="Kalinowski J."/>
            <person name="Ruckert C."/>
        </authorList>
    </citation>
    <scope>NUCLEOTIDE SEQUENCE</scope>
    <source>
        <strain evidence="16">KCTC 32422</strain>
    </source>
</reference>
<keyword evidence="8 16" id="KW-0418">Kinase</keyword>
<accession>A0A918RGK6</accession>
<dbReference type="InterPro" id="IPR036890">
    <property type="entry name" value="HATPase_C_sf"/>
</dbReference>
<feature type="transmembrane region" description="Helical" evidence="13">
    <location>
        <begin position="177"/>
        <end position="203"/>
    </location>
</feature>
<keyword evidence="17" id="KW-1185">Reference proteome</keyword>
<dbReference type="EMBL" id="BMZD01000003">
    <property type="protein sequence ID" value="GGZ96882.1"/>
    <property type="molecule type" value="Genomic_DNA"/>
</dbReference>
<dbReference type="InterPro" id="IPR035965">
    <property type="entry name" value="PAS-like_dom_sf"/>
</dbReference>
<comment type="subcellular location">
    <subcellularLocation>
        <location evidence="2">Membrane</location>
        <topology evidence="2">Multi-pass membrane protein</topology>
    </subcellularLocation>
</comment>
<evidence type="ECO:0000256" key="11">
    <source>
        <dbReference type="PROSITE-ProRule" id="PRU00169"/>
    </source>
</evidence>
<dbReference type="GO" id="GO:0005886">
    <property type="term" value="C:plasma membrane"/>
    <property type="evidence" value="ECO:0007669"/>
    <property type="project" value="TreeGrafter"/>
</dbReference>
<dbReference type="Gene3D" id="3.40.50.2300">
    <property type="match status" value="1"/>
</dbReference>
<keyword evidence="10 13" id="KW-0472">Membrane</keyword>
<dbReference type="InterPro" id="IPR038377">
    <property type="entry name" value="Na/Glc_symporter_sf"/>
</dbReference>
<evidence type="ECO:0000256" key="9">
    <source>
        <dbReference type="ARBA" id="ARBA00022989"/>
    </source>
</evidence>
<sequence length="1106" mass="118061">MLALALILVLFVLAAWVEARGARLDRHTRLRHATYTLALGVYCTSWTFYGAVGSAVRDGWNYLPIYAAPILLLIAAPRFLQRLAEAVAEEQAATVSDFIAARFGHDVVIARLVTVIALLGTIPYVALQLRSIGTALSVVSGQSGTSGVMIAAAMLLALFAILFGVRRFELAGRSEGLLYAIGLESVVKLVALAVVAGVAFMLLDWAAPATEAGLAELGNRFDPARLSSETLVIALISIFAIIALPRQFYMALVEARAPDDLVRARFGLAAYLGVMALLVLPIALAGIVVLDGRTSPDLYVLQLPEEAGYRWAMIAALLGGIAAAASMAIVDSTALSTMVSNDLIFPTLMRGARRAEAGAIGRRMLAVRRGSVLGIMVLALAWALLVSPTDSLASIGLIAFAGMAQFTPHLIMAAYGRGRDPLPARASLSVGLVLWLYTLALPPILPESWLAWLEQTPFDPLHLLGVGDISPLVHGVIWSLGANLAVLAAFAARKVSAAPLPRLVRAARPVTDLAELVQLTASFVGRERVETEFPGVQRGQPISRAAAQRAQRLIASVVGASSARSLVASALAGGTMNLAEVTQLLDKGGQSLRFSRQLLASTFENVDAGISVVDAEMNLIAWNSRYEDIFRYPPDLLRVGVPVADLIRHNAARGDFGPGDTEYHVEKRLGHMRRGQEHSFERRRNDGRVIKTVGGPMPGGGYVMSFTDITEEARVREELRRTLDDLETRVSERTRELSEANRRLAKADREKTRFLAAASHDLLQPLHAARLFTAALNRDVDGRAGLLVRRVDNAIVAAEDLLRALLDISKLDAGGVTPRPEPVQLGAFLTDLADSFRPLAEEKGLELRLGPVPGMVLTDPGLLRSVMQNFVTNAVRYTPEGGIVIGVRRRGDEWRIDVVDTGVGIAPEQLGTVFGEFTRLGQVEVEGLGLGLALVERITRLLGGRVDVASNPGRGSRFSLILPALDGVEVAVSVQGEPSAGSHGRALSVLVIDNDERIVEASMALLEGLGHHPLGAADIAGGLALCDRADVLLADYQLDNGENGLDLIAAVRQRRPALPALLVTAESGAAMKARAAALGVAIMAKPVDPQALARFLDELSVPEVKP</sequence>
<evidence type="ECO:0000256" key="10">
    <source>
        <dbReference type="ARBA" id="ARBA00023136"/>
    </source>
</evidence>
<dbReference type="EC" id="2.7.13.3" evidence="4"/>
<evidence type="ECO:0000259" key="15">
    <source>
        <dbReference type="PROSITE" id="PS50110"/>
    </source>
</evidence>
<evidence type="ECO:0000256" key="3">
    <source>
        <dbReference type="ARBA" id="ARBA00006434"/>
    </source>
</evidence>
<dbReference type="InterPro" id="IPR001734">
    <property type="entry name" value="Na/solute_symporter"/>
</dbReference>
<dbReference type="Pfam" id="PF12860">
    <property type="entry name" value="PAS_7"/>
    <property type="match status" value="1"/>
</dbReference>
<dbReference type="InterPro" id="IPR005467">
    <property type="entry name" value="His_kinase_dom"/>
</dbReference>
<feature type="domain" description="Histidine kinase" evidence="14">
    <location>
        <begin position="757"/>
        <end position="966"/>
    </location>
</feature>
<dbReference type="Gene3D" id="1.20.1730.10">
    <property type="entry name" value="Sodium/glucose cotransporter"/>
    <property type="match status" value="1"/>
</dbReference>
<dbReference type="AlphaFoldDB" id="A0A918RGK6"/>
<feature type="transmembrane region" description="Helical" evidence="13">
    <location>
        <begin position="309"/>
        <end position="330"/>
    </location>
</feature>
<dbReference type="Pfam" id="PF02518">
    <property type="entry name" value="HATPase_c"/>
    <property type="match status" value="1"/>
</dbReference>
<organism evidence="16 17">
    <name type="scientific">Novosphingobium arvoryzae</name>
    <dbReference type="NCBI Taxonomy" id="1256514"/>
    <lineage>
        <taxon>Bacteria</taxon>
        <taxon>Pseudomonadati</taxon>
        <taxon>Pseudomonadota</taxon>
        <taxon>Alphaproteobacteria</taxon>
        <taxon>Sphingomonadales</taxon>
        <taxon>Sphingomonadaceae</taxon>
        <taxon>Novosphingobium</taxon>
    </lineage>
</organism>
<evidence type="ECO:0000256" key="2">
    <source>
        <dbReference type="ARBA" id="ARBA00004141"/>
    </source>
</evidence>
<evidence type="ECO:0000256" key="12">
    <source>
        <dbReference type="SAM" id="Coils"/>
    </source>
</evidence>
<dbReference type="NCBIfam" id="TIGR00229">
    <property type="entry name" value="sensory_box"/>
    <property type="match status" value="1"/>
</dbReference>
<dbReference type="SUPFAM" id="SSF55874">
    <property type="entry name" value="ATPase domain of HSP90 chaperone/DNA topoisomerase II/histidine kinase"/>
    <property type="match status" value="1"/>
</dbReference>
<protein>
    <recommendedName>
        <fullName evidence="4">histidine kinase</fullName>
        <ecNumber evidence="4">2.7.13.3</ecNumber>
    </recommendedName>
</protein>
<evidence type="ECO:0000256" key="6">
    <source>
        <dbReference type="ARBA" id="ARBA00022679"/>
    </source>
</evidence>
<evidence type="ECO:0000313" key="17">
    <source>
        <dbReference type="Proteomes" id="UP000634139"/>
    </source>
</evidence>
<dbReference type="SMART" id="SM00388">
    <property type="entry name" value="HisKA"/>
    <property type="match status" value="1"/>
</dbReference>
<evidence type="ECO:0000256" key="7">
    <source>
        <dbReference type="ARBA" id="ARBA00022692"/>
    </source>
</evidence>
<dbReference type="InterPro" id="IPR001789">
    <property type="entry name" value="Sig_transdc_resp-reg_receiver"/>
</dbReference>
<feature type="transmembrane region" description="Helical" evidence="13">
    <location>
        <begin position="428"/>
        <end position="452"/>
    </location>
</feature>
<dbReference type="PROSITE" id="PS50109">
    <property type="entry name" value="HIS_KIN"/>
    <property type="match status" value="1"/>
</dbReference>
<dbReference type="FunFam" id="3.30.565.10:FF:000049">
    <property type="entry name" value="Two-component sensor histidine kinase"/>
    <property type="match status" value="1"/>
</dbReference>
<dbReference type="InterPro" id="IPR000014">
    <property type="entry name" value="PAS"/>
</dbReference>
<dbReference type="Pfam" id="PF00512">
    <property type="entry name" value="HisKA"/>
    <property type="match status" value="1"/>
</dbReference>
<evidence type="ECO:0000256" key="1">
    <source>
        <dbReference type="ARBA" id="ARBA00000085"/>
    </source>
</evidence>
<dbReference type="SMART" id="SM00387">
    <property type="entry name" value="HATPase_c"/>
    <property type="match status" value="1"/>
</dbReference>
<comment type="caution">
    <text evidence="16">The sequence shown here is derived from an EMBL/GenBank/DDBJ whole genome shotgun (WGS) entry which is preliminary data.</text>
</comment>
<dbReference type="GO" id="GO:0009927">
    <property type="term" value="F:histidine phosphotransfer kinase activity"/>
    <property type="evidence" value="ECO:0007669"/>
    <property type="project" value="TreeGrafter"/>
</dbReference>
<feature type="transmembrane region" description="Helical" evidence="13">
    <location>
        <begin position="223"/>
        <end position="245"/>
    </location>
</feature>
<evidence type="ECO:0000256" key="4">
    <source>
        <dbReference type="ARBA" id="ARBA00012438"/>
    </source>
</evidence>
<feature type="coiled-coil region" evidence="12">
    <location>
        <begin position="709"/>
        <end position="757"/>
    </location>
</feature>
<feature type="transmembrane region" description="Helical" evidence="13">
    <location>
        <begin position="266"/>
        <end position="289"/>
    </location>
</feature>
<dbReference type="PROSITE" id="PS50110">
    <property type="entry name" value="RESPONSE_REGULATORY"/>
    <property type="match status" value="1"/>
</dbReference>
<gene>
    <name evidence="16" type="ORF">GCM10011617_16860</name>
</gene>
<feature type="transmembrane region" description="Helical" evidence="13">
    <location>
        <begin position="370"/>
        <end position="387"/>
    </location>
</feature>
<dbReference type="InterPro" id="IPR004358">
    <property type="entry name" value="Sig_transdc_His_kin-like_C"/>
</dbReference>
<proteinExistence type="inferred from homology"/>
<name>A0A918RGK6_9SPHN</name>
<evidence type="ECO:0000256" key="5">
    <source>
        <dbReference type="ARBA" id="ARBA00022553"/>
    </source>
</evidence>
<feature type="domain" description="Response regulatory" evidence="15">
    <location>
        <begin position="988"/>
        <end position="1100"/>
    </location>
</feature>
<dbReference type="Proteomes" id="UP000634139">
    <property type="component" value="Unassembled WGS sequence"/>
</dbReference>
<dbReference type="SUPFAM" id="SSF55785">
    <property type="entry name" value="PYP-like sensor domain (PAS domain)"/>
    <property type="match status" value="1"/>
</dbReference>
<dbReference type="GO" id="GO:0000155">
    <property type="term" value="F:phosphorelay sensor kinase activity"/>
    <property type="evidence" value="ECO:0007669"/>
    <property type="project" value="InterPro"/>
</dbReference>
<dbReference type="PANTHER" id="PTHR43047">
    <property type="entry name" value="TWO-COMPONENT HISTIDINE PROTEIN KINASE"/>
    <property type="match status" value="1"/>
</dbReference>
<comment type="catalytic activity">
    <reaction evidence="1">
        <text>ATP + protein L-histidine = ADP + protein N-phospho-L-histidine.</text>
        <dbReference type="EC" id="2.7.13.3"/>
    </reaction>
</comment>
<dbReference type="CDD" id="cd00130">
    <property type="entry name" value="PAS"/>
    <property type="match status" value="1"/>
</dbReference>
<evidence type="ECO:0000313" key="16">
    <source>
        <dbReference type="EMBL" id="GGZ96882.1"/>
    </source>
</evidence>
<feature type="transmembrane region" description="Helical" evidence="13">
    <location>
        <begin position="472"/>
        <end position="492"/>
    </location>
</feature>
<dbReference type="PROSITE" id="PS50283">
    <property type="entry name" value="NA_SOLUT_SYMP_3"/>
    <property type="match status" value="1"/>
</dbReference>
<evidence type="ECO:0000259" key="14">
    <source>
        <dbReference type="PROSITE" id="PS50109"/>
    </source>
</evidence>
<dbReference type="Gene3D" id="3.30.565.10">
    <property type="entry name" value="Histidine kinase-like ATPase, C-terminal domain"/>
    <property type="match status" value="1"/>
</dbReference>
<dbReference type="Gene3D" id="1.10.287.130">
    <property type="match status" value="1"/>
</dbReference>
<dbReference type="InterPro" id="IPR036097">
    <property type="entry name" value="HisK_dim/P_sf"/>
</dbReference>
<evidence type="ECO:0000256" key="13">
    <source>
        <dbReference type="SAM" id="Phobius"/>
    </source>
</evidence>
<dbReference type="PANTHER" id="PTHR43047:SF9">
    <property type="entry name" value="HISTIDINE KINASE"/>
    <property type="match status" value="1"/>
</dbReference>
<dbReference type="GO" id="GO:0022857">
    <property type="term" value="F:transmembrane transporter activity"/>
    <property type="evidence" value="ECO:0007669"/>
    <property type="project" value="InterPro"/>
</dbReference>
<dbReference type="CDD" id="cd00082">
    <property type="entry name" value="HisKA"/>
    <property type="match status" value="1"/>
</dbReference>
<dbReference type="SUPFAM" id="SSF52172">
    <property type="entry name" value="CheY-like"/>
    <property type="match status" value="1"/>
</dbReference>
<keyword evidence="5 11" id="KW-0597">Phosphoprotein</keyword>
<dbReference type="InterPro" id="IPR003661">
    <property type="entry name" value="HisK_dim/P_dom"/>
</dbReference>
<keyword evidence="6" id="KW-0808">Transferase</keyword>
<evidence type="ECO:0000256" key="8">
    <source>
        <dbReference type="ARBA" id="ARBA00022777"/>
    </source>
</evidence>
<keyword evidence="9 13" id="KW-1133">Transmembrane helix</keyword>
<dbReference type="InterPro" id="IPR003594">
    <property type="entry name" value="HATPase_dom"/>
</dbReference>
<dbReference type="Gene3D" id="3.30.450.20">
    <property type="entry name" value="PAS domain"/>
    <property type="match status" value="1"/>
</dbReference>
<feature type="transmembrane region" description="Helical" evidence="13">
    <location>
        <begin position="108"/>
        <end position="127"/>
    </location>
</feature>
<comment type="similarity">
    <text evidence="3">Belongs to the sodium:solute symporter (SSF) (TC 2.A.21) family.</text>
</comment>
<reference evidence="16" key="2">
    <citation type="submission" date="2020-09" db="EMBL/GenBank/DDBJ databases">
        <authorList>
            <person name="Sun Q."/>
            <person name="Kim S."/>
        </authorList>
    </citation>
    <scope>NUCLEOTIDE SEQUENCE</scope>
    <source>
        <strain evidence="16">KCTC 32422</strain>
    </source>
</reference>
<feature type="transmembrane region" description="Helical" evidence="13">
    <location>
        <begin position="393"/>
        <end position="416"/>
    </location>
</feature>
<dbReference type="CDD" id="cd00156">
    <property type="entry name" value="REC"/>
    <property type="match status" value="1"/>
</dbReference>
<dbReference type="SMART" id="SM00448">
    <property type="entry name" value="REC"/>
    <property type="match status" value="1"/>
</dbReference>
<keyword evidence="7 13" id="KW-0812">Transmembrane</keyword>
<keyword evidence="12" id="KW-0175">Coiled coil</keyword>
<feature type="transmembrane region" description="Helical" evidence="13">
    <location>
        <begin position="147"/>
        <end position="165"/>
    </location>
</feature>
<dbReference type="Pfam" id="PF00072">
    <property type="entry name" value="Response_reg"/>
    <property type="match status" value="1"/>
</dbReference>
<dbReference type="PRINTS" id="PR00344">
    <property type="entry name" value="BCTRLSENSOR"/>
</dbReference>
<dbReference type="SUPFAM" id="SSF47384">
    <property type="entry name" value="Homodimeric domain of signal transducing histidine kinase"/>
    <property type="match status" value="1"/>
</dbReference>
<dbReference type="InterPro" id="IPR011006">
    <property type="entry name" value="CheY-like_superfamily"/>
</dbReference>